<dbReference type="InterPro" id="IPR046335">
    <property type="entry name" value="LacI/GalR-like_sensor"/>
</dbReference>
<keyword evidence="2 5" id="KW-0238">DNA-binding</keyword>
<sequence length="345" mass="38649">MPGTICCGSTIKRGILLKTKKVTITHIAEAMGLSPVSISRALSNQAGISDELKAAIVKKAAEMGYIKPKKHTPARILVLHQKPYSHDNSNFSYMVQGIELFLQKAETDYSIEFLDKDHQNKLILPYRLSRGFKFDGVILIGRFNLEYAAFIQEQIANLIFYTGYSPAYDYDSVWFSFLHAGYKECKYLLDRGHRRIGFIVDQGTYRNKEMKTGIISALEEHGVAVEEELFVQRDETLRTRLSKLISGGQLPSAFLCDHDFTAVELIRELQEYGIKVPGEVSILSIGNSEVSAFSLPALTTMDLNIDYSCRTVVATLLKRIAEPGKPAENIAILGTLVERDSVREV</sequence>
<dbReference type="InterPro" id="IPR028082">
    <property type="entry name" value="Peripla_BP_I"/>
</dbReference>
<protein>
    <submittedName>
        <fullName evidence="5">LacI family DNA-binding transcriptional regulator</fullName>
    </submittedName>
</protein>
<evidence type="ECO:0000256" key="3">
    <source>
        <dbReference type="ARBA" id="ARBA00023163"/>
    </source>
</evidence>
<dbReference type="RefSeq" id="WP_209987687.1">
    <property type="nucleotide sequence ID" value="NZ_JBHSVQ010000001.1"/>
</dbReference>
<dbReference type="EMBL" id="JBHUKY010000033">
    <property type="protein sequence ID" value="MFD2412262.1"/>
    <property type="molecule type" value="Genomic_DNA"/>
</dbReference>
<dbReference type="Gene3D" id="1.10.260.40">
    <property type="entry name" value="lambda repressor-like DNA-binding domains"/>
    <property type="match status" value="1"/>
</dbReference>
<dbReference type="SUPFAM" id="SSF47413">
    <property type="entry name" value="lambda repressor-like DNA-binding domains"/>
    <property type="match status" value="1"/>
</dbReference>
<proteinExistence type="predicted"/>
<comment type="caution">
    <text evidence="5">The sequence shown here is derived from an EMBL/GenBank/DDBJ whole genome shotgun (WGS) entry which is preliminary data.</text>
</comment>
<accession>A0ABW5FEQ3</accession>
<keyword evidence="6" id="KW-1185">Reference proteome</keyword>
<dbReference type="SUPFAM" id="SSF53822">
    <property type="entry name" value="Periplasmic binding protein-like I"/>
    <property type="match status" value="1"/>
</dbReference>
<dbReference type="CDD" id="cd01392">
    <property type="entry name" value="HTH_LacI"/>
    <property type="match status" value="1"/>
</dbReference>
<dbReference type="PANTHER" id="PTHR30146:SF149">
    <property type="entry name" value="HTH-TYPE TRANSCRIPTIONAL REGULATOR EBGR"/>
    <property type="match status" value="1"/>
</dbReference>
<evidence type="ECO:0000256" key="2">
    <source>
        <dbReference type="ARBA" id="ARBA00023125"/>
    </source>
</evidence>
<dbReference type="InterPro" id="IPR010982">
    <property type="entry name" value="Lambda_DNA-bd_dom_sf"/>
</dbReference>
<evidence type="ECO:0000313" key="6">
    <source>
        <dbReference type="Proteomes" id="UP001597448"/>
    </source>
</evidence>
<dbReference type="Proteomes" id="UP001597448">
    <property type="component" value="Unassembled WGS sequence"/>
</dbReference>
<evidence type="ECO:0000256" key="1">
    <source>
        <dbReference type="ARBA" id="ARBA00023015"/>
    </source>
</evidence>
<dbReference type="PROSITE" id="PS50932">
    <property type="entry name" value="HTH_LACI_2"/>
    <property type="match status" value="1"/>
</dbReference>
<dbReference type="GO" id="GO:0003677">
    <property type="term" value="F:DNA binding"/>
    <property type="evidence" value="ECO:0007669"/>
    <property type="project" value="UniProtKB-KW"/>
</dbReference>
<feature type="domain" description="HTH lacI-type" evidence="4">
    <location>
        <begin position="22"/>
        <end position="79"/>
    </location>
</feature>
<dbReference type="PANTHER" id="PTHR30146">
    <property type="entry name" value="LACI-RELATED TRANSCRIPTIONAL REPRESSOR"/>
    <property type="match status" value="1"/>
</dbReference>
<gene>
    <name evidence="5" type="ORF">ACFSX3_20415</name>
</gene>
<dbReference type="Gene3D" id="3.40.50.2300">
    <property type="match status" value="2"/>
</dbReference>
<evidence type="ECO:0000313" key="5">
    <source>
        <dbReference type="EMBL" id="MFD2412262.1"/>
    </source>
</evidence>
<reference evidence="6" key="1">
    <citation type="journal article" date="2019" name="Int. J. Syst. Evol. Microbiol.">
        <title>The Global Catalogue of Microorganisms (GCM) 10K type strain sequencing project: providing services to taxonomists for standard genome sequencing and annotation.</title>
        <authorList>
            <consortium name="The Broad Institute Genomics Platform"/>
            <consortium name="The Broad Institute Genome Sequencing Center for Infectious Disease"/>
            <person name="Wu L."/>
            <person name="Ma J."/>
        </authorList>
    </citation>
    <scope>NUCLEOTIDE SEQUENCE [LARGE SCALE GENOMIC DNA]</scope>
    <source>
        <strain evidence="6">CCM 8725</strain>
    </source>
</reference>
<name>A0ABW5FEQ3_9BACL</name>
<organism evidence="5 6">
    <name type="scientific">Paenibacillus rhizoplanae</name>
    <dbReference type="NCBI Taxonomy" id="1917181"/>
    <lineage>
        <taxon>Bacteria</taxon>
        <taxon>Bacillati</taxon>
        <taxon>Bacillota</taxon>
        <taxon>Bacilli</taxon>
        <taxon>Bacillales</taxon>
        <taxon>Paenibacillaceae</taxon>
        <taxon>Paenibacillus</taxon>
    </lineage>
</organism>
<keyword evidence="1" id="KW-0805">Transcription regulation</keyword>
<evidence type="ECO:0000259" key="4">
    <source>
        <dbReference type="PROSITE" id="PS50932"/>
    </source>
</evidence>
<dbReference type="InterPro" id="IPR000843">
    <property type="entry name" value="HTH_LacI"/>
</dbReference>
<keyword evidence="3" id="KW-0804">Transcription</keyword>
<dbReference type="Pfam" id="PF13377">
    <property type="entry name" value="Peripla_BP_3"/>
    <property type="match status" value="1"/>
</dbReference>